<organism evidence="1 2">
    <name type="scientific">Peronosclerospora sorghi</name>
    <dbReference type="NCBI Taxonomy" id="230839"/>
    <lineage>
        <taxon>Eukaryota</taxon>
        <taxon>Sar</taxon>
        <taxon>Stramenopiles</taxon>
        <taxon>Oomycota</taxon>
        <taxon>Peronosporomycetes</taxon>
        <taxon>Peronosporales</taxon>
        <taxon>Peronosporaceae</taxon>
        <taxon>Peronosclerospora</taxon>
    </lineage>
</organism>
<name>A0ACC0WP98_9STRA</name>
<proteinExistence type="predicted"/>
<evidence type="ECO:0000313" key="2">
    <source>
        <dbReference type="Proteomes" id="UP001163321"/>
    </source>
</evidence>
<evidence type="ECO:0000313" key="1">
    <source>
        <dbReference type="EMBL" id="KAI9920572.1"/>
    </source>
</evidence>
<protein>
    <submittedName>
        <fullName evidence="1">Uncharacterized protein</fullName>
    </submittedName>
</protein>
<dbReference type="Proteomes" id="UP001163321">
    <property type="component" value="Chromosome 10"/>
</dbReference>
<sequence>MRIHVLAASVALALGASTIEAQTTLGDSVVAGNDAGATMTTDTDANNGTISFTGHVDKNPAGHAGLNHSKSHAVSSGADPADSYVTTVTQNNSTPAPSNSQKLNGSHDGGAAKQKSGASGTFLAFGVSLVALALAATL</sequence>
<accession>A0ACC0WP98</accession>
<reference evidence="1 2" key="1">
    <citation type="journal article" date="2022" name="bioRxiv">
        <title>The genome of the oomycete Peronosclerospora sorghi, a cosmopolitan pathogen of maize and sorghum, is inflated with dispersed pseudogenes.</title>
        <authorList>
            <person name="Fletcher K."/>
            <person name="Martin F."/>
            <person name="Isakeit T."/>
            <person name="Cavanaugh K."/>
            <person name="Magill C."/>
            <person name="Michelmore R."/>
        </authorList>
    </citation>
    <scope>NUCLEOTIDE SEQUENCE [LARGE SCALE GENOMIC DNA]</scope>
    <source>
        <strain evidence="1">P6</strain>
    </source>
</reference>
<comment type="caution">
    <text evidence="1">The sequence shown here is derived from an EMBL/GenBank/DDBJ whole genome shotgun (WGS) entry which is preliminary data.</text>
</comment>
<gene>
    <name evidence="1" type="ORF">PsorP6_015629</name>
</gene>
<keyword evidence="2" id="KW-1185">Reference proteome</keyword>
<dbReference type="EMBL" id="CM047589">
    <property type="protein sequence ID" value="KAI9920572.1"/>
    <property type="molecule type" value="Genomic_DNA"/>
</dbReference>